<dbReference type="AlphaFoldDB" id="A0A0E9R4B5"/>
<accession>A0A0E9R4B5</accession>
<organism evidence="1">
    <name type="scientific">Anguilla anguilla</name>
    <name type="common">European freshwater eel</name>
    <name type="synonym">Muraena anguilla</name>
    <dbReference type="NCBI Taxonomy" id="7936"/>
    <lineage>
        <taxon>Eukaryota</taxon>
        <taxon>Metazoa</taxon>
        <taxon>Chordata</taxon>
        <taxon>Craniata</taxon>
        <taxon>Vertebrata</taxon>
        <taxon>Euteleostomi</taxon>
        <taxon>Actinopterygii</taxon>
        <taxon>Neopterygii</taxon>
        <taxon>Teleostei</taxon>
        <taxon>Anguilliformes</taxon>
        <taxon>Anguillidae</taxon>
        <taxon>Anguilla</taxon>
    </lineage>
</organism>
<sequence length="37" mass="3596">MIVQGGSSSGTATASKGGSWACSVVAPVEMETTCASF</sequence>
<name>A0A0E9R4B5_ANGAN</name>
<reference evidence="1" key="1">
    <citation type="submission" date="2014-11" db="EMBL/GenBank/DDBJ databases">
        <authorList>
            <person name="Amaro Gonzalez C."/>
        </authorList>
    </citation>
    <scope>NUCLEOTIDE SEQUENCE</scope>
</reference>
<reference evidence="1" key="2">
    <citation type="journal article" date="2015" name="Fish Shellfish Immunol.">
        <title>Early steps in the European eel (Anguilla anguilla)-Vibrio vulnificus interaction in the gills: Role of the RtxA13 toxin.</title>
        <authorList>
            <person name="Callol A."/>
            <person name="Pajuelo D."/>
            <person name="Ebbesson L."/>
            <person name="Teles M."/>
            <person name="MacKenzie S."/>
            <person name="Amaro C."/>
        </authorList>
    </citation>
    <scope>NUCLEOTIDE SEQUENCE</scope>
</reference>
<protein>
    <submittedName>
        <fullName evidence="1">Uncharacterized protein</fullName>
    </submittedName>
</protein>
<proteinExistence type="predicted"/>
<dbReference type="EMBL" id="GBXM01084581">
    <property type="protein sequence ID" value="JAH23996.1"/>
    <property type="molecule type" value="Transcribed_RNA"/>
</dbReference>
<evidence type="ECO:0000313" key="1">
    <source>
        <dbReference type="EMBL" id="JAH23996.1"/>
    </source>
</evidence>